<feature type="domain" description="Aminotransferase class V" evidence="10">
    <location>
        <begin position="42"/>
        <end position="338"/>
    </location>
</feature>
<dbReference type="Gene3D" id="3.40.640.10">
    <property type="entry name" value="Type I PLP-dependent aspartate aminotransferase-like (Major domain)"/>
    <property type="match status" value="1"/>
</dbReference>
<dbReference type="VEuPathDB" id="VectorBase:CSON000127"/>
<evidence type="ECO:0000256" key="9">
    <source>
        <dbReference type="SAM" id="MobiDB-lite"/>
    </source>
</evidence>
<name>A0A336MEC3_CULSO</name>
<keyword evidence="3" id="KW-0032">Aminotransferase</keyword>
<evidence type="ECO:0000313" key="11">
    <source>
        <dbReference type="EMBL" id="SSX28506.1"/>
    </source>
</evidence>
<feature type="binding site" evidence="7">
    <location>
        <position position="356"/>
    </location>
    <ligand>
        <name>substrate</name>
    </ligand>
</feature>
<dbReference type="EC" id="2.6.1.44" evidence="6"/>
<dbReference type="InterPro" id="IPR015421">
    <property type="entry name" value="PyrdxlP-dep_Trfase_major"/>
</dbReference>
<comment type="catalytic activity">
    <reaction evidence="6">
        <text>glyoxylate + L-alanine = glycine + pyruvate</text>
        <dbReference type="Rhea" id="RHEA:24248"/>
        <dbReference type="ChEBI" id="CHEBI:15361"/>
        <dbReference type="ChEBI" id="CHEBI:36655"/>
        <dbReference type="ChEBI" id="CHEBI:57305"/>
        <dbReference type="ChEBI" id="CHEBI:57972"/>
        <dbReference type="EC" id="2.6.1.44"/>
    </reaction>
</comment>
<dbReference type="PANTHER" id="PTHR21152">
    <property type="entry name" value="AMINOTRANSFERASE CLASS V"/>
    <property type="match status" value="1"/>
</dbReference>
<reference evidence="11" key="1">
    <citation type="submission" date="2018-07" db="EMBL/GenBank/DDBJ databases">
        <authorList>
            <person name="Quirk P.G."/>
            <person name="Krulwich T.A."/>
        </authorList>
    </citation>
    <scope>NUCLEOTIDE SEQUENCE</scope>
</reference>
<dbReference type="OMA" id="YEWDTPA"/>
<evidence type="ECO:0000259" key="10">
    <source>
        <dbReference type="Pfam" id="PF00266"/>
    </source>
</evidence>
<dbReference type="GO" id="GO:0005777">
    <property type="term" value="C:peroxisome"/>
    <property type="evidence" value="ECO:0007669"/>
    <property type="project" value="TreeGrafter"/>
</dbReference>
<feature type="modified residue" description="N6-(pyridoxal phosphate)lysine" evidence="8">
    <location>
        <position position="205"/>
    </location>
</feature>
<dbReference type="PIRSF" id="PIRSF000524">
    <property type="entry name" value="SPT"/>
    <property type="match status" value="1"/>
</dbReference>
<dbReference type="InterPro" id="IPR000192">
    <property type="entry name" value="Aminotrans_V_dom"/>
</dbReference>
<gene>
    <name evidence="11" type="primary">CSON000127</name>
</gene>
<evidence type="ECO:0000256" key="1">
    <source>
        <dbReference type="ARBA" id="ARBA00001933"/>
    </source>
</evidence>
<organism evidence="11">
    <name type="scientific">Culicoides sonorensis</name>
    <name type="common">Biting midge</name>
    <dbReference type="NCBI Taxonomy" id="179676"/>
    <lineage>
        <taxon>Eukaryota</taxon>
        <taxon>Metazoa</taxon>
        <taxon>Ecdysozoa</taxon>
        <taxon>Arthropoda</taxon>
        <taxon>Hexapoda</taxon>
        <taxon>Insecta</taxon>
        <taxon>Pterygota</taxon>
        <taxon>Neoptera</taxon>
        <taxon>Endopterygota</taxon>
        <taxon>Diptera</taxon>
        <taxon>Nematocera</taxon>
        <taxon>Chironomoidea</taxon>
        <taxon>Ceratopogonidae</taxon>
        <taxon>Ceratopogoninae</taxon>
        <taxon>Culicoides</taxon>
        <taxon>Monoculicoides</taxon>
    </lineage>
</organism>
<dbReference type="GO" id="GO:0008453">
    <property type="term" value="F:alanine-glyoxylate transaminase activity"/>
    <property type="evidence" value="ECO:0007669"/>
    <property type="project" value="UniProtKB-EC"/>
</dbReference>
<proteinExistence type="inferred from homology"/>
<keyword evidence="4" id="KW-0808">Transferase</keyword>
<evidence type="ECO:0000256" key="5">
    <source>
        <dbReference type="ARBA" id="ARBA00022898"/>
    </source>
</evidence>
<dbReference type="InterPro" id="IPR024169">
    <property type="entry name" value="SP_NH2Trfase/AEP_transaminase"/>
</dbReference>
<dbReference type="AlphaFoldDB" id="A0A336MEC3"/>
<dbReference type="InterPro" id="IPR015424">
    <property type="entry name" value="PyrdxlP-dep_Trfase"/>
</dbReference>
<dbReference type="GO" id="GO:0004760">
    <property type="term" value="F:L-serine-pyruvate transaminase activity"/>
    <property type="evidence" value="ECO:0007669"/>
    <property type="project" value="TreeGrafter"/>
</dbReference>
<dbReference type="SUPFAM" id="SSF53383">
    <property type="entry name" value="PLP-dependent transferases"/>
    <property type="match status" value="1"/>
</dbReference>
<dbReference type="FunFam" id="3.40.640.10:FF:000027">
    <property type="entry name" value="Serine--pyruvate aminotransferase, mitochondrial"/>
    <property type="match status" value="1"/>
</dbReference>
<dbReference type="EMBL" id="UFQT01001017">
    <property type="protein sequence ID" value="SSX28506.1"/>
    <property type="molecule type" value="Genomic_DNA"/>
</dbReference>
<protein>
    <recommendedName>
        <fullName evidence="6">Alanine--glyoxylate aminotransferase</fullName>
        <ecNumber evidence="6">2.6.1.44</ecNumber>
    </recommendedName>
</protein>
<dbReference type="PANTHER" id="PTHR21152:SF40">
    <property type="entry name" value="ALANINE--GLYOXYLATE AMINOTRANSFERASE"/>
    <property type="match status" value="1"/>
</dbReference>
<dbReference type="Gene3D" id="3.90.1150.10">
    <property type="entry name" value="Aspartate Aminotransferase, domain 1"/>
    <property type="match status" value="1"/>
</dbReference>
<dbReference type="InterPro" id="IPR015422">
    <property type="entry name" value="PyrdxlP-dep_Trfase_small"/>
</dbReference>
<feature type="region of interest" description="Disordered" evidence="9">
    <location>
        <begin position="1"/>
        <end position="29"/>
    </location>
</feature>
<accession>A0A336MEC3</accession>
<evidence type="ECO:0000256" key="6">
    <source>
        <dbReference type="PIRNR" id="PIRNR000524"/>
    </source>
</evidence>
<comment type="similarity">
    <text evidence="2 6">Belongs to the class-V pyridoxal-phosphate-dependent aminotransferase family.</text>
</comment>
<comment type="cofactor">
    <cofactor evidence="1 6 8">
        <name>pyridoxal 5'-phosphate</name>
        <dbReference type="ChEBI" id="CHEBI:597326"/>
    </cofactor>
</comment>
<evidence type="ECO:0000256" key="3">
    <source>
        <dbReference type="ARBA" id="ARBA00022576"/>
    </source>
</evidence>
<evidence type="ECO:0000256" key="4">
    <source>
        <dbReference type="ARBA" id="ARBA00022679"/>
    </source>
</evidence>
<sequence>MSRVSPPGSLKKPLEVPEKLMMGPGPSNYPQRVRDALSKPVMGHLHPETLKIMDEIKEGIQYVFQTKNKATMCITASGHAGMEAVMANLLEDGDVVLIGTTGIWGQRAENMAVRYGADARILPARAGDAITLDVLEEYMKVHKPSVFFIVQGESSTGLKQDLRGMGDICRKYNCIFAVDTVASLGGTEFLMDEWKVDVTYTGSQKVLGAPPGITPISFSCKAIERVKSRNSKVKVYYLDVLQLGDYWGCFGNPRFYHHTGCATLFYGLREALAIACEQGLESLIKRHVECSNRFQRGIEAMGLEMFVPDPNNRLPTVNAVKLPKGVDQFKLSQYAAKNYLMEISGGLGPTAGEVIRVGLMGENARLEKVDLVLRVLREAIESTSDFKLKELSKI</sequence>
<evidence type="ECO:0000256" key="8">
    <source>
        <dbReference type="PIRSR" id="PIRSR000524-50"/>
    </source>
</evidence>
<keyword evidence="5 6" id="KW-0663">Pyridoxal phosphate</keyword>
<dbReference type="CDD" id="cd06451">
    <property type="entry name" value="AGAT_like"/>
    <property type="match status" value="1"/>
</dbReference>
<dbReference type="GO" id="GO:0019265">
    <property type="term" value="P:glycine biosynthetic process, by transamination of glyoxylate"/>
    <property type="evidence" value="ECO:0007669"/>
    <property type="project" value="TreeGrafter"/>
</dbReference>
<evidence type="ECO:0000256" key="2">
    <source>
        <dbReference type="ARBA" id="ARBA00009236"/>
    </source>
</evidence>
<evidence type="ECO:0000256" key="7">
    <source>
        <dbReference type="PIRSR" id="PIRSR000524-1"/>
    </source>
</evidence>
<dbReference type="Pfam" id="PF00266">
    <property type="entry name" value="Aminotran_5"/>
    <property type="match status" value="1"/>
</dbReference>